<dbReference type="InterPro" id="IPR002052">
    <property type="entry name" value="DNA_methylase_N6_adenine_CS"/>
</dbReference>
<dbReference type="InterPro" id="IPR023095">
    <property type="entry name" value="Ade_MeTrfase_dom_2"/>
</dbReference>
<gene>
    <name evidence="8" type="ORF">HWQ67_11085</name>
</gene>
<evidence type="ECO:0000313" key="9">
    <source>
        <dbReference type="Proteomes" id="UP001196980"/>
    </source>
</evidence>
<dbReference type="PRINTS" id="PR00505">
    <property type="entry name" value="D12N6MTFRASE"/>
</dbReference>
<comment type="catalytic activity">
    <reaction evidence="6 7">
        <text>a 2'-deoxyadenosine in DNA + S-adenosyl-L-methionine = an N(6)-methyl-2'-deoxyadenosine in DNA + S-adenosyl-L-homocysteine + H(+)</text>
        <dbReference type="Rhea" id="RHEA:15197"/>
        <dbReference type="Rhea" id="RHEA-COMP:12418"/>
        <dbReference type="Rhea" id="RHEA-COMP:12419"/>
        <dbReference type="ChEBI" id="CHEBI:15378"/>
        <dbReference type="ChEBI" id="CHEBI:57856"/>
        <dbReference type="ChEBI" id="CHEBI:59789"/>
        <dbReference type="ChEBI" id="CHEBI:90615"/>
        <dbReference type="ChEBI" id="CHEBI:90616"/>
        <dbReference type="EC" id="2.1.1.72"/>
    </reaction>
</comment>
<evidence type="ECO:0000256" key="6">
    <source>
        <dbReference type="ARBA" id="ARBA00047942"/>
    </source>
</evidence>
<keyword evidence="3 7" id="KW-0489">Methyltransferase</keyword>
<proteinExistence type="inferred from homology"/>
<dbReference type="RefSeq" id="WP_255317238.1">
    <property type="nucleotide sequence ID" value="NZ_JABXWD010000200.1"/>
</dbReference>
<dbReference type="PIRSF" id="PIRSF000398">
    <property type="entry name" value="M_m6A_EcoRV"/>
    <property type="match status" value="1"/>
</dbReference>
<dbReference type="PROSITE" id="PS00092">
    <property type="entry name" value="N6_MTASE"/>
    <property type="match status" value="1"/>
</dbReference>
<evidence type="ECO:0000256" key="7">
    <source>
        <dbReference type="RuleBase" id="RU361257"/>
    </source>
</evidence>
<dbReference type="InterPro" id="IPR012327">
    <property type="entry name" value="MeTrfase_D12"/>
</dbReference>
<keyword evidence="5 7" id="KW-0949">S-adenosyl-L-methionine</keyword>
<evidence type="ECO:0000313" key="8">
    <source>
        <dbReference type="EMBL" id="MBV6342130.1"/>
    </source>
</evidence>
<dbReference type="Gene3D" id="3.40.50.150">
    <property type="entry name" value="Vaccinia Virus protein VP39"/>
    <property type="match status" value="1"/>
</dbReference>
<evidence type="ECO:0000256" key="4">
    <source>
        <dbReference type="ARBA" id="ARBA00022679"/>
    </source>
</evidence>
<dbReference type="Gene3D" id="1.10.1020.10">
    <property type="entry name" value="Adenine-specific Methyltransferase, Domain 2"/>
    <property type="match status" value="1"/>
</dbReference>
<dbReference type="GO" id="GO:0009007">
    <property type="term" value="F:site-specific DNA-methyltransferase (adenine-specific) activity"/>
    <property type="evidence" value="ECO:0007669"/>
    <property type="project" value="UniProtKB-EC"/>
</dbReference>
<comment type="caution">
    <text evidence="8">The sequence shown here is derived from an EMBL/GenBank/DDBJ whole genome shotgun (WGS) entry which is preliminary data.</text>
</comment>
<evidence type="ECO:0000256" key="2">
    <source>
        <dbReference type="ARBA" id="ARBA00011900"/>
    </source>
</evidence>
<keyword evidence="9" id="KW-1185">Reference proteome</keyword>
<evidence type="ECO:0000256" key="3">
    <source>
        <dbReference type="ARBA" id="ARBA00022603"/>
    </source>
</evidence>
<sequence>MLLKPFLKWAGGKTRLLPELLKYVPVRYNDYIEPFLGGGALYFRLCPDAARLSDSNIHLVNTYVVIKYSHRILMSLLSEMKNNKEEYGIIAAKIKHHRECVSASNFIYLNKTGFNGLYRENKNGQYNVPWGKYKNPMLYDRKNIELVHDVLNRNFQYIKCQDFREALASCNCGDFIYADPPYHGGFTAYTAAGFTEQDQTDLAQVCANLATKGCHVLASNSNTDFVKQLWGQYECFDLHEVDAPRSINCDGTGRKKVKELIITNISRKE</sequence>
<dbReference type="Proteomes" id="UP001196980">
    <property type="component" value="Unassembled WGS sequence"/>
</dbReference>
<organism evidence="8 9">
    <name type="scientific">Candidatus Magnetobacterium casense</name>
    <dbReference type="NCBI Taxonomy" id="1455061"/>
    <lineage>
        <taxon>Bacteria</taxon>
        <taxon>Pseudomonadati</taxon>
        <taxon>Nitrospirota</taxon>
        <taxon>Thermodesulfovibrionia</taxon>
        <taxon>Thermodesulfovibrionales</taxon>
        <taxon>Candidatus Magnetobacteriaceae</taxon>
        <taxon>Candidatus Magnetobacterium</taxon>
    </lineage>
</organism>
<dbReference type="Pfam" id="PF02086">
    <property type="entry name" value="MethyltransfD12"/>
    <property type="match status" value="1"/>
</dbReference>
<dbReference type="PANTHER" id="PTHR30481:SF3">
    <property type="entry name" value="DNA ADENINE METHYLASE"/>
    <property type="match status" value="1"/>
</dbReference>
<evidence type="ECO:0000256" key="5">
    <source>
        <dbReference type="ARBA" id="ARBA00022691"/>
    </source>
</evidence>
<dbReference type="GO" id="GO:0032259">
    <property type="term" value="P:methylation"/>
    <property type="evidence" value="ECO:0007669"/>
    <property type="project" value="UniProtKB-KW"/>
</dbReference>
<accession>A0ABS6S0M2</accession>
<protein>
    <recommendedName>
        <fullName evidence="2 7">Site-specific DNA-methyltransferase (adenine-specific)</fullName>
        <ecNumber evidence="2 7">2.1.1.72</ecNumber>
    </recommendedName>
</protein>
<evidence type="ECO:0000256" key="1">
    <source>
        <dbReference type="ARBA" id="ARBA00006594"/>
    </source>
</evidence>
<comment type="similarity">
    <text evidence="1 7">Belongs to the N(4)/N(6)-methyltransferase family.</text>
</comment>
<name>A0ABS6S0M2_9BACT</name>
<dbReference type="EMBL" id="JABXWD010000200">
    <property type="protein sequence ID" value="MBV6342130.1"/>
    <property type="molecule type" value="Genomic_DNA"/>
</dbReference>
<dbReference type="NCBIfam" id="TIGR00571">
    <property type="entry name" value="dam"/>
    <property type="match status" value="1"/>
</dbReference>
<dbReference type="InterPro" id="IPR029063">
    <property type="entry name" value="SAM-dependent_MTases_sf"/>
</dbReference>
<dbReference type="EC" id="2.1.1.72" evidence="2 7"/>
<dbReference type="PANTHER" id="PTHR30481">
    <property type="entry name" value="DNA ADENINE METHYLASE"/>
    <property type="match status" value="1"/>
</dbReference>
<keyword evidence="4 7" id="KW-0808">Transferase</keyword>
<dbReference type="SUPFAM" id="SSF53335">
    <property type="entry name" value="S-adenosyl-L-methionine-dependent methyltransferases"/>
    <property type="match status" value="1"/>
</dbReference>
<reference evidence="8 9" key="1">
    <citation type="journal article" date="2020" name="J Geophys Res Biogeosci">
        <title>Magnetotaxis as an Adaptation to Enable Bacterial Shuttling of Microbial Sulfur and Sulfur Cycling Across Aquatic Oxic#Anoxic Interfaces.</title>
        <authorList>
            <person name="Li J."/>
            <person name="Liu P."/>
            <person name="Wang J."/>
            <person name="Roberts A.P."/>
            <person name="Pan Y."/>
        </authorList>
    </citation>
    <scope>NUCLEOTIDE SEQUENCE [LARGE SCALE GENOMIC DNA]</scope>
    <source>
        <strain evidence="8 9">MYR-1_YQ</strain>
    </source>
</reference>
<dbReference type="InterPro" id="IPR012263">
    <property type="entry name" value="M_m6A_EcoRV"/>
</dbReference>